<dbReference type="Proteomes" id="UP000190188">
    <property type="component" value="Unassembled WGS sequence"/>
</dbReference>
<reference evidence="1 2" key="1">
    <citation type="submission" date="2017-01" db="EMBL/GenBank/DDBJ databases">
        <title>Genome analysis of Paenibacillus selenitrireducens ES3-24.</title>
        <authorList>
            <person name="Xu D."/>
            <person name="Yao R."/>
            <person name="Zheng S."/>
        </authorList>
    </citation>
    <scope>NUCLEOTIDE SEQUENCE [LARGE SCALE GENOMIC DNA]</scope>
    <source>
        <strain evidence="1 2">ES3-24</strain>
    </source>
</reference>
<keyword evidence="2" id="KW-1185">Reference proteome</keyword>
<name>A0A1T2XNH2_9BACL</name>
<comment type="caution">
    <text evidence="1">The sequence shown here is derived from an EMBL/GenBank/DDBJ whole genome shotgun (WGS) entry which is preliminary data.</text>
</comment>
<accession>A0A1T2XNH2</accession>
<gene>
    <name evidence="1" type="ORF">BVG16_03570</name>
</gene>
<evidence type="ECO:0000313" key="1">
    <source>
        <dbReference type="EMBL" id="OPA81401.1"/>
    </source>
</evidence>
<dbReference type="SUPFAM" id="SSF55846">
    <property type="entry name" value="N-acetylmuramoyl-L-alanine amidase-like"/>
    <property type="match status" value="1"/>
</dbReference>
<organism evidence="1 2">
    <name type="scientific">Paenibacillus selenitireducens</name>
    <dbReference type="NCBI Taxonomy" id="1324314"/>
    <lineage>
        <taxon>Bacteria</taxon>
        <taxon>Bacillati</taxon>
        <taxon>Bacillota</taxon>
        <taxon>Bacilli</taxon>
        <taxon>Bacillales</taxon>
        <taxon>Paenibacillaceae</taxon>
        <taxon>Paenibacillus</taxon>
    </lineage>
</organism>
<dbReference type="OrthoDB" id="2630778at2"/>
<sequence>MQMQGFVIHHSICPTINGKGYDFFVCLDGTIIPAVETMQEPYIHICLEGNFHSYSTKIKKWPSMHQEQIFIAQKLMFALAALYRFNPDQVFSHTDLCPGATFPWNELVISEKDGYH</sequence>
<dbReference type="EMBL" id="MSZX01000001">
    <property type="protein sequence ID" value="OPA81401.1"/>
    <property type="molecule type" value="Genomic_DNA"/>
</dbReference>
<dbReference type="RefSeq" id="WP_078497138.1">
    <property type="nucleotide sequence ID" value="NZ_MSZX01000001.1"/>
</dbReference>
<dbReference type="STRING" id="1324314.BVG16_03570"/>
<proteinExistence type="predicted"/>
<dbReference type="GO" id="GO:0008745">
    <property type="term" value="F:N-acetylmuramoyl-L-alanine amidase activity"/>
    <property type="evidence" value="ECO:0007669"/>
    <property type="project" value="InterPro"/>
</dbReference>
<dbReference type="AlphaFoldDB" id="A0A1T2XNH2"/>
<evidence type="ECO:0000313" key="2">
    <source>
        <dbReference type="Proteomes" id="UP000190188"/>
    </source>
</evidence>
<dbReference type="InterPro" id="IPR036505">
    <property type="entry name" value="Amidase/PGRP_sf"/>
</dbReference>
<dbReference type="GO" id="GO:0009253">
    <property type="term" value="P:peptidoglycan catabolic process"/>
    <property type="evidence" value="ECO:0007669"/>
    <property type="project" value="InterPro"/>
</dbReference>
<dbReference type="Gene3D" id="3.40.80.10">
    <property type="entry name" value="Peptidoglycan recognition protein-like"/>
    <property type="match status" value="1"/>
</dbReference>
<protein>
    <submittedName>
        <fullName evidence="1">Uncharacterized protein</fullName>
    </submittedName>
</protein>